<feature type="region of interest" description="Disordered" evidence="1">
    <location>
        <begin position="47"/>
        <end position="170"/>
    </location>
</feature>
<reference evidence="2 3" key="1">
    <citation type="submission" date="2016-05" db="EMBL/GenBank/DDBJ databases">
        <title>A degradative enzymes factory behind the ericoid mycorrhizal symbiosis.</title>
        <authorList>
            <consortium name="DOE Joint Genome Institute"/>
            <person name="Martino E."/>
            <person name="Morin E."/>
            <person name="Grelet G."/>
            <person name="Kuo A."/>
            <person name="Kohler A."/>
            <person name="Daghino S."/>
            <person name="Barry K."/>
            <person name="Choi C."/>
            <person name="Cichocki N."/>
            <person name="Clum A."/>
            <person name="Copeland A."/>
            <person name="Hainaut M."/>
            <person name="Haridas S."/>
            <person name="Labutti K."/>
            <person name="Lindquist E."/>
            <person name="Lipzen A."/>
            <person name="Khouja H.-R."/>
            <person name="Murat C."/>
            <person name="Ohm R."/>
            <person name="Olson A."/>
            <person name="Spatafora J."/>
            <person name="Veneault-Fourrey C."/>
            <person name="Henrissat B."/>
            <person name="Grigoriev I."/>
            <person name="Martin F."/>
            <person name="Perotto S."/>
        </authorList>
    </citation>
    <scope>NUCLEOTIDE SEQUENCE [LARGE SCALE GENOMIC DNA]</scope>
    <source>
        <strain evidence="2 3">UAMH 7357</strain>
    </source>
</reference>
<protein>
    <submittedName>
        <fullName evidence="2">Uncharacterized protein</fullName>
    </submittedName>
</protein>
<evidence type="ECO:0000313" key="2">
    <source>
        <dbReference type="EMBL" id="PMD23222.1"/>
    </source>
</evidence>
<feature type="compositionally biased region" description="Basic and acidic residues" evidence="1">
    <location>
        <begin position="101"/>
        <end position="117"/>
    </location>
</feature>
<dbReference type="Proteomes" id="UP000235672">
    <property type="component" value="Unassembled WGS sequence"/>
</dbReference>
<evidence type="ECO:0000313" key="3">
    <source>
        <dbReference type="Proteomes" id="UP000235672"/>
    </source>
</evidence>
<feature type="non-terminal residue" evidence="2">
    <location>
        <position position="1"/>
    </location>
</feature>
<dbReference type="EMBL" id="KZ613475">
    <property type="protein sequence ID" value="PMD23222.1"/>
    <property type="molecule type" value="Genomic_DNA"/>
</dbReference>
<name>A0A2J6QAD5_9HELO</name>
<accession>A0A2J6QAD5</accession>
<dbReference type="AlphaFoldDB" id="A0A2J6QAD5"/>
<feature type="compositionally biased region" description="Polar residues" evidence="1">
    <location>
        <begin position="47"/>
        <end position="71"/>
    </location>
</feature>
<gene>
    <name evidence="2" type="ORF">NA56DRAFT_717041</name>
</gene>
<proteinExistence type="predicted"/>
<sequence>LNFTSNFPGCQSNTPFARKKRKKKLSTVICSQSYNVPELLSTIMSKSSQGGVQQSRETSTELPLNQMQEQVGSVDVSRKRNATSTCASSSRKRFRGGSSGIHEDLQVLDRELGRQSEDYATVKSEEDSLISNRSPEPREESPSNAQELSPEPDGFIEDSNLPAVTEEVIK</sequence>
<keyword evidence="3" id="KW-1185">Reference proteome</keyword>
<organism evidence="2 3">
    <name type="scientific">Hyaloscypha hepaticicola</name>
    <dbReference type="NCBI Taxonomy" id="2082293"/>
    <lineage>
        <taxon>Eukaryota</taxon>
        <taxon>Fungi</taxon>
        <taxon>Dikarya</taxon>
        <taxon>Ascomycota</taxon>
        <taxon>Pezizomycotina</taxon>
        <taxon>Leotiomycetes</taxon>
        <taxon>Helotiales</taxon>
        <taxon>Hyaloscyphaceae</taxon>
        <taxon>Hyaloscypha</taxon>
    </lineage>
</organism>
<evidence type="ECO:0000256" key="1">
    <source>
        <dbReference type="SAM" id="MobiDB-lite"/>
    </source>
</evidence>